<dbReference type="InterPro" id="IPR053950">
    <property type="entry name" value="CAP_N"/>
</dbReference>
<dbReference type="PANTHER" id="PTHR10652:SF0">
    <property type="entry name" value="ADENYLYL CYCLASE-ASSOCIATED PROTEIN"/>
    <property type="match status" value="1"/>
</dbReference>
<comment type="similarity">
    <text evidence="1 2">Belongs to the CAP family.</text>
</comment>
<feature type="region of interest" description="Disordered" evidence="3">
    <location>
        <begin position="284"/>
        <end position="316"/>
    </location>
</feature>
<dbReference type="InterPro" id="IPR017901">
    <property type="entry name" value="C-CAP_CF_C-like"/>
</dbReference>
<accession>A0AAE0L5J8</accession>
<keyword evidence="6" id="KW-1185">Reference proteome</keyword>
<proteinExistence type="inferred from homology"/>
<dbReference type="SUPFAM" id="SSF101278">
    <property type="entry name" value="N-terminal domain of adenylylcyclase associated protein, CAP"/>
    <property type="match status" value="1"/>
</dbReference>
<reference evidence="5 6" key="1">
    <citation type="journal article" date="2015" name="Genome Biol. Evol.">
        <title>Comparative Genomics of a Bacterivorous Green Alga Reveals Evolutionary Causalities and Consequences of Phago-Mixotrophic Mode of Nutrition.</title>
        <authorList>
            <person name="Burns J.A."/>
            <person name="Paasch A."/>
            <person name="Narechania A."/>
            <person name="Kim E."/>
        </authorList>
    </citation>
    <scope>NUCLEOTIDE SEQUENCE [LARGE SCALE GENOMIC DNA]</scope>
    <source>
        <strain evidence="5 6">PLY_AMNH</strain>
    </source>
</reference>
<dbReference type="InterPro" id="IPR001837">
    <property type="entry name" value="Adenylate_cyclase-assoc_CAP"/>
</dbReference>
<evidence type="ECO:0000256" key="2">
    <source>
        <dbReference type="RuleBase" id="RU000647"/>
    </source>
</evidence>
<feature type="domain" description="C-CAP/cofactor C-like" evidence="4">
    <location>
        <begin position="320"/>
        <end position="455"/>
    </location>
</feature>
<dbReference type="InterPro" id="IPR016098">
    <property type="entry name" value="CAP/MinC_C"/>
</dbReference>
<dbReference type="PANTHER" id="PTHR10652">
    <property type="entry name" value="ADENYLYL CYCLASE-ASSOCIATED PROTEIN"/>
    <property type="match status" value="1"/>
</dbReference>
<dbReference type="GO" id="GO:0007015">
    <property type="term" value="P:actin filament organization"/>
    <property type="evidence" value="ECO:0007669"/>
    <property type="project" value="TreeGrafter"/>
</dbReference>
<dbReference type="Gene3D" id="2.160.20.70">
    <property type="match status" value="1"/>
</dbReference>
<dbReference type="InterPro" id="IPR006599">
    <property type="entry name" value="CARP_motif"/>
</dbReference>
<dbReference type="AlphaFoldDB" id="A0AAE0L5J8"/>
<dbReference type="PROSITE" id="PS01088">
    <property type="entry name" value="CAP_1"/>
    <property type="match status" value="1"/>
</dbReference>
<evidence type="ECO:0000256" key="1">
    <source>
        <dbReference type="ARBA" id="ARBA00007659"/>
    </source>
</evidence>
<dbReference type="GO" id="GO:0019933">
    <property type="term" value="P:cAMP-mediated signaling"/>
    <property type="evidence" value="ECO:0007669"/>
    <property type="project" value="TreeGrafter"/>
</dbReference>
<name>A0AAE0L5J8_9CHLO</name>
<dbReference type="Pfam" id="PF01213">
    <property type="entry name" value="CAP_N-CM"/>
    <property type="match status" value="1"/>
</dbReference>
<evidence type="ECO:0000313" key="5">
    <source>
        <dbReference type="EMBL" id="KAK3272657.1"/>
    </source>
</evidence>
<feature type="compositionally biased region" description="Low complexity" evidence="3">
    <location>
        <begin position="303"/>
        <end position="316"/>
    </location>
</feature>
<evidence type="ECO:0000256" key="3">
    <source>
        <dbReference type="SAM" id="MobiDB-lite"/>
    </source>
</evidence>
<dbReference type="InterPro" id="IPR013992">
    <property type="entry name" value="Adenylate_cyclase-assoc_CAP_N"/>
</dbReference>
<protein>
    <recommendedName>
        <fullName evidence="2">Adenylyl cyclase-associated protein</fullName>
    </recommendedName>
</protein>
<dbReference type="Gene3D" id="1.25.40.330">
    <property type="entry name" value="Adenylate cyclase-associated CAP, N-terminal domain"/>
    <property type="match status" value="1"/>
</dbReference>
<dbReference type="InterPro" id="IPR013912">
    <property type="entry name" value="Adenylate_cyclase-assoc_CAP_C"/>
</dbReference>
<dbReference type="GO" id="GO:0003779">
    <property type="term" value="F:actin binding"/>
    <property type="evidence" value="ECO:0007669"/>
    <property type="project" value="InterPro"/>
</dbReference>
<dbReference type="GO" id="GO:0005737">
    <property type="term" value="C:cytoplasm"/>
    <property type="evidence" value="ECO:0007669"/>
    <property type="project" value="TreeGrafter"/>
</dbReference>
<dbReference type="GO" id="GO:0008179">
    <property type="term" value="F:adenylate cyclase binding"/>
    <property type="evidence" value="ECO:0007669"/>
    <property type="project" value="TreeGrafter"/>
</dbReference>
<dbReference type="EMBL" id="LGRX02008855">
    <property type="protein sequence ID" value="KAK3272657.1"/>
    <property type="molecule type" value="Genomic_DNA"/>
</dbReference>
<dbReference type="InterPro" id="IPR036222">
    <property type="entry name" value="CAP_N_sf"/>
</dbReference>
<dbReference type="Pfam" id="PF21938">
    <property type="entry name" value="CAP_N"/>
    <property type="match status" value="1"/>
</dbReference>
<organism evidence="5 6">
    <name type="scientific">Cymbomonas tetramitiformis</name>
    <dbReference type="NCBI Taxonomy" id="36881"/>
    <lineage>
        <taxon>Eukaryota</taxon>
        <taxon>Viridiplantae</taxon>
        <taxon>Chlorophyta</taxon>
        <taxon>Pyramimonadophyceae</taxon>
        <taxon>Pyramimonadales</taxon>
        <taxon>Pyramimonadaceae</taxon>
        <taxon>Cymbomonas</taxon>
    </lineage>
</organism>
<gene>
    <name evidence="5" type="ORF">CYMTET_19060</name>
</gene>
<evidence type="ECO:0000259" key="4">
    <source>
        <dbReference type="PROSITE" id="PS51329"/>
    </source>
</evidence>
<sequence length="478" mass="50085">MEGLLDTVVKRLEAVTARLEAVEGKVGGGSGGAAAADSGDVPAFVSAFETLVDTQVKAVVQKGDAVGGEVAAISAILAQAFAEAKILLEGAAKFKQPSPEEFNKILAPTGEQLNKASALADGKRTDGFLFFKTIAEFLQSLQFVCYTGKGCGLSMPVATVDESWQSAEFYSNKLLREFKGVDDNKVEWVKAVKEVYTELKGYVKQYHATGLTWNASGTAPVAGSPGAPKPGPPPPGPPPPPSSYLDKPSAPAAAAAPAGGGMNALLGELNKGSAVTGGLKKVTDDMKSKNQANRSGAVPAGNTPKPVTSAAAKAPAVTKPPKFELKARKWEIEYQVDNKEIVIANPEPNQTVYIYNCKNCLIQVQGKVNNITLDSCQRTALVTQDVLAACEVVNGKSNEVQCKGKVPTIVVDNCGGQQIYLSKECLDATITTAKSSEVNVLVPDGDEGDMTEAPLPEQFQSNFVNGKWSTVAVQHSAG</sequence>
<dbReference type="PROSITE" id="PS51329">
    <property type="entry name" value="C_CAP_COFACTOR_C"/>
    <property type="match status" value="1"/>
</dbReference>
<evidence type="ECO:0000313" key="6">
    <source>
        <dbReference type="Proteomes" id="UP001190700"/>
    </source>
</evidence>
<feature type="compositionally biased region" description="Pro residues" evidence="3">
    <location>
        <begin position="227"/>
        <end position="242"/>
    </location>
</feature>
<dbReference type="InterPro" id="IPR036223">
    <property type="entry name" value="CAP_C_sf"/>
</dbReference>
<dbReference type="InterPro" id="IPR018106">
    <property type="entry name" value="CAP_CS_N"/>
</dbReference>
<comment type="caution">
    <text evidence="5">The sequence shown here is derived from an EMBL/GenBank/DDBJ whole genome shotgun (WGS) entry which is preliminary data.</text>
</comment>
<dbReference type="Pfam" id="PF08603">
    <property type="entry name" value="CAP_C"/>
    <property type="match status" value="1"/>
</dbReference>
<dbReference type="Proteomes" id="UP001190700">
    <property type="component" value="Unassembled WGS sequence"/>
</dbReference>
<dbReference type="SUPFAM" id="SSF69340">
    <property type="entry name" value="C-terminal domain of adenylylcyclase associated protein"/>
    <property type="match status" value="1"/>
</dbReference>
<dbReference type="FunFam" id="1.25.40.330:FF:000001">
    <property type="entry name" value="Adenylyl cyclase-associated protein"/>
    <property type="match status" value="1"/>
</dbReference>
<feature type="region of interest" description="Disordered" evidence="3">
    <location>
        <begin position="217"/>
        <end position="257"/>
    </location>
</feature>
<dbReference type="SMART" id="SM00673">
    <property type="entry name" value="CARP"/>
    <property type="match status" value="2"/>
</dbReference>